<evidence type="ECO:0000313" key="2">
    <source>
        <dbReference type="Proteomes" id="UP000266861"/>
    </source>
</evidence>
<proteinExistence type="predicted"/>
<accession>A0A397I9N9</accession>
<dbReference type="Proteomes" id="UP000266861">
    <property type="component" value="Unassembled WGS sequence"/>
</dbReference>
<name>A0A397I9N9_9GLOM</name>
<reference evidence="1 2" key="1">
    <citation type="submission" date="2018-08" db="EMBL/GenBank/DDBJ databases">
        <title>Genome and evolution of the arbuscular mycorrhizal fungus Diversispora epigaea (formerly Glomus versiforme) and its bacterial endosymbionts.</title>
        <authorList>
            <person name="Sun X."/>
            <person name="Fei Z."/>
            <person name="Harrison M."/>
        </authorList>
    </citation>
    <scope>NUCLEOTIDE SEQUENCE [LARGE SCALE GENOMIC DNA]</scope>
    <source>
        <strain evidence="1 2">IT104</strain>
    </source>
</reference>
<organism evidence="1 2">
    <name type="scientific">Diversispora epigaea</name>
    <dbReference type="NCBI Taxonomy" id="1348612"/>
    <lineage>
        <taxon>Eukaryota</taxon>
        <taxon>Fungi</taxon>
        <taxon>Fungi incertae sedis</taxon>
        <taxon>Mucoromycota</taxon>
        <taxon>Glomeromycotina</taxon>
        <taxon>Glomeromycetes</taxon>
        <taxon>Diversisporales</taxon>
        <taxon>Diversisporaceae</taxon>
        <taxon>Diversispora</taxon>
    </lineage>
</organism>
<dbReference type="EMBL" id="PQFF01000234">
    <property type="protein sequence ID" value="RHZ71557.1"/>
    <property type="molecule type" value="Genomic_DNA"/>
</dbReference>
<evidence type="ECO:0000313" key="1">
    <source>
        <dbReference type="EMBL" id="RHZ71557.1"/>
    </source>
</evidence>
<dbReference type="AlphaFoldDB" id="A0A397I9N9"/>
<gene>
    <name evidence="1" type="ORF">Glove_256g164</name>
</gene>
<keyword evidence="2" id="KW-1185">Reference proteome</keyword>
<comment type="caution">
    <text evidence="1">The sequence shown here is derived from an EMBL/GenBank/DDBJ whole genome shotgun (WGS) entry which is preliminary data.</text>
</comment>
<protein>
    <submittedName>
        <fullName evidence="1">Uncharacterized protein</fullName>
    </submittedName>
</protein>
<sequence>MMWRMIKGNNNCSQTENEILPIIKHNLNNDDNDNEINNKLIQEIIVKIVFSCTIKDFENDIEAIWFRKSFLVLMYYCYKKNNQRISRKCRGVGEIILPDYFQRSKELRTNMILLQMLNVWIDWILIGNESEN</sequence>